<dbReference type="NCBIfam" id="NF038066">
    <property type="entry name" value="MptB"/>
    <property type="match status" value="1"/>
</dbReference>
<comment type="caution">
    <text evidence="9">The sequence shown here is derived from an EMBL/GenBank/DDBJ whole genome shotgun (WGS) entry which is preliminary data.</text>
</comment>
<accession>A0ABU8T4V1</accession>
<dbReference type="GO" id="GO:0016757">
    <property type="term" value="F:glycosyltransferase activity"/>
    <property type="evidence" value="ECO:0007669"/>
    <property type="project" value="UniProtKB-KW"/>
</dbReference>
<keyword evidence="6 8" id="KW-0472">Membrane</keyword>
<evidence type="ECO:0000256" key="5">
    <source>
        <dbReference type="ARBA" id="ARBA00022989"/>
    </source>
</evidence>
<keyword evidence="2 9" id="KW-0328">Glycosyltransferase</keyword>
<feature type="transmembrane region" description="Helical" evidence="8">
    <location>
        <begin position="266"/>
        <end position="292"/>
    </location>
</feature>
<evidence type="ECO:0000256" key="6">
    <source>
        <dbReference type="ARBA" id="ARBA00023136"/>
    </source>
</evidence>
<sequence>MGRPPLPASLGAAGAVLLTAGAWAVVLAPGSVAALAAAVAGTGLVVLAWLLLLRLPVTTAQAVRTLVVWTAPLLVAPPLFSRDVHSYLAQGAVALRGIDPHRVGPAGGLPPGSPVLARVDGYWRDTPSPYGPVTDLLQKGVAAVAGDGLVAGVALYRLLAVAAVAGIAWALARLAAAHGVPPGRALVAGALNPLVLWHVVGGMHNDGPMLALLLAGLAVGLGPSLAAGAALVALGALVKAPAAAGLAVLAIAAGRRGDGPGARWRGVAVVAGTGAAVLVAGSALVAPGWVAALSTPGQLTSWMAPTNWAGLAAAALGADPAAAPATARAAGTVLAVLLAAGVLVAQARGRVRPLAATGLVLGAVVVLGPVLHPWYLLWALTPVAAVPLVPRARTALTAVSAVFALLLPPMAGDFSGRGGALVLAYAAALLAVAAVAVAAVRTRAVPPGRRGSC</sequence>
<dbReference type="Pfam" id="PF26314">
    <property type="entry name" value="MptA_B_family"/>
    <property type="match status" value="1"/>
</dbReference>
<dbReference type="InterPro" id="IPR049829">
    <property type="entry name" value="MptA/B-like"/>
</dbReference>
<reference evidence="9 10" key="1">
    <citation type="submission" date="2024-03" db="EMBL/GenBank/DDBJ databases">
        <title>Draft genome sequence of Pseudonocardia sp. DW16-2.</title>
        <authorList>
            <person name="Duangmal K."/>
        </authorList>
    </citation>
    <scope>NUCLEOTIDE SEQUENCE [LARGE SCALE GENOMIC DNA]</scope>
    <source>
        <strain evidence="9 10">DW16-2</strain>
    </source>
</reference>
<feature type="transmembrane region" description="Helical" evidence="8">
    <location>
        <begin position="34"/>
        <end position="55"/>
    </location>
</feature>
<keyword evidence="5 8" id="KW-1133">Transmembrane helix</keyword>
<proteinExistence type="inferred from homology"/>
<dbReference type="RefSeq" id="WP_340287741.1">
    <property type="nucleotide sequence ID" value="NZ_JBBJUP010000005.1"/>
</dbReference>
<organism evidence="9 10">
    <name type="scientific">Pseudonocardia spirodelae</name>
    <dbReference type="NCBI Taxonomy" id="3133431"/>
    <lineage>
        <taxon>Bacteria</taxon>
        <taxon>Bacillati</taxon>
        <taxon>Actinomycetota</taxon>
        <taxon>Actinomycetes</taxon>
        <taxon>Pseudonocardiales</taxon>
        <taxon>Pseudonocardiaceae</taxon>
        <taxon>Pseudonocardia</taxon>
    </lineage>
</organism>
<feature type="transmembrane region" description="Helical" evidence="8">
    <location>
        <begin position="224"/>
        <end position="254"/>
    </location>
</feature>
<evidence type="ECO:0000313" key="10">
    <source>
        <dbReference type="Proteomes" id="UP001364211"/>
    </source>
</evidence>
<keyword evidence="4 8" id="KW-0812">Transmembrane</keyword>
<feature type="transmembrane region" description="Helical" evidence="8">
    <location>
        <begin position="329"/>
        <end position="347"/>
    </location>
</feature>
<feature type="transmembrane region" description="Helical" evidence="8">
    <location>
        <begin position="184"/>
        <end position="204"/>
    </location>
</feature>
<evidence type="ECO:0000313" key="9">
    <source>
        <dbReference type="EMBL" id="MEJ8278968.1"/>
    </source>
</evidence>
<evidence type="ECO:0000256" key="1">
    <source>
        <dbReference type="ARBA" id="ARBA00004141"/>
    </source>
</evidence>
<gene>
    <name evidence="9" type="primary">mptB</name>
    <name evidence="9" type="ORF">WJX68_08510</name>
</gene>
<evidence type="ECO:0000256" key="7">
    <source>
        <dbReference type="ARBA" id="ARBA00043987"/>
    </source>
</evidence>
<comment type="subcellular location">
    <subcellularLocation>
        <location evidence="1">Membrane</location>
        <topology evidence="1">Multi-pass membrane protein</topology>
    </subcellularLocation>
</comment>
<comment type="similarity">
    <text evidence="7">Belongs to the MptA/B family.</text>
</comment>
<protein>
    <submittedName>
        <fullName evidence="9">Polyprenol phosphomannose-dependent alpha 1,6 mannosyltransferase MptB</fullName>
    </submittedName>
</protein>
<evidence type="ECO:0000256" key="8">
    <source>
        <dbReference type="SAM" id="Phobius"/>
    </source>
</evidence>
<evidence type="ECO:0000256" key="2">
    <source>
        <dbReference type="ARBA" id="ARBA00022676"/>
    </source>
</evidence>
<keyword evidence="10" id="KW-1185">Reference proteome</keyword>
<keyword evidence="3" id="KW-0808">Transferase</keyword>
<feature type="transmembrane region" description="Helical" evidence="8">
    <location>
        <begin position="354"/>
        <end position="376"/>
    </location>
</feature>
<name>A0ABU8T4V1_9PSEU</name>
<evidence type="ECO:0000256" key="3">
    <source>
        <dbReference type="ARBA" id="ARBA00022679"/>
    </source>
</evidence>
<dbReference type="Proteomes" id="UP001364211">
    <property type="component" value="Unassembled WGS sequence"/>
</dbReference>
<feature type="transmembrane region" description="Helical" evidence="8">
    <location>
        <begin position="154"/>
        <end position="172"/>
    </location>
</feature>
<evidence type="ECO:0000256" key="4">
    <source>
        <dbReference type="ARBA" id="ARBA00022692"/>
    </source>
</evidence>
<dbReference type="EMBL" id="JBBJUP010000005">
    <property type="protein sequence ID" value="MEJ8278968.1"/>
    <property type="molecule type" value="Genomic_DNA"/>
</dbReference>
<feature type="transmembrane region" description="Helical" evidence="8">
    <location>
        <begin position="419"/>
        <end position="440"/>
    </location>
</feature>